<dbReference type="FunFam" id="3.90.1230.10:FF:000001">
    <property type="entry name" value="Nitric oxide synthase, brain"/>
    <property type="match status" value="1"/>
</dbReference>
<comment type="cofactor">
    <cofactor evidence="22">
        <name>FMN</name>
        <dbReference type="ChEBI" id="CHEBI:58210"/>
    </cofactor>
    <text evidence="22">Binds 1 FMN.</text>
</comment>
<dbReference type="PRINTS" id="PR00371">
    <property type="entry name" value="FPNCR"/>
</dbReference>
<reference evidence="28" key="3">
    <citation type="submission" date="2025-09" db="UniProtKB">
        <authorList>
            <consortium name="Ensembl"/>
        </authorList>
    </citation>
    <scope>IDENTIFICATION</scope>
</reference>
<dbReference type="GO" id="GO:0042383">
    <property type="term" value="C:sarcolemma"/>
    <property type="evidence" value="ECO:0007669"/>
    <property type="project" value="UniProtKB-SubCell"/>
</dbReference>
<evidence type="ECO:0000256" key="19">
    <source>
        <dbReference type="ARBA" id="ARBA00023136"/>
    </source>
</evidence>
<dbReference type="InterPro" id="IPR001709">
    <property type="entry name" value="Flavoprot_Pyr_Nucl_cyt_Rdtase"/>
</dbReference>
<keyword evidence="18" id="KW-0770">Synapse</keyword>
<dbReference type="PROSITE" id="PS50106">
    <property type="entry name" value="PDZ"/>
    <property type="match status" value="1"/>
</dbReference>
<feature type="domain" description="PDZ" evidence="25">
    <location>
        <begin position="17"/>
        <end position="99"/>
    </location>
</feature>
<dbReference type="GO" id="GO:0050660">
    <property type="term" value="F:flavin adenine dinucleotide binding"/>
    <property type="evidence" value="ECO:0007669"/>
    <property type="project" value="InterPro"/>
</dbReference>
<reference evidence="28" key="2">
    <citation type="submission" date="2025-08" db="UniProtKB">
        <authorList>
            <consortium name="Ensembl"/>
        </authorList>
    </citation>
    <scope>IDENTIFICATION</scope>
</reference>
<keyword evidence="9" id="KW-0285">Flavoprotein</keyword>
<dbReference type="Gene3D" id="1.20.990.10">
    <property type="entry name" value="NADPH-cytochrome p450 Reductase, Chain A, domain 3"/>
    <property type="match status" value="2"/>
</dbReference>
<dbReference type="InterPro" id="IPR044940">
    <property type="entry name" value="NOS_dom_2"/>
</dbReference>
<dbReference type="SUPFAM" id="SSF52218">
    <property type="entry name" value="Flavoproteins"/>
    <property type="match status" value="1"/>
</dbReference>
<keyword evidence="6" id="KW-1003">Cell membrane</keyword>
<evidence type="ECO:0000256" key="23">
    <source>
        <dbReference type="PIRSR" id="PIRSR000333-1"/>
    </source>
</evidence>
<dbReference type="InterPro" id="IPR001094">
    <property type="entry name" value="Flavdoxin-like"/>
</dbReference>
<dbReference type="InterPro" id="IPR017927">
    <property type="entry name" value="FAD-bd_FR_type"/>
</dbReference>
<dbReference type="PROSITE" id="PS51384">
    <property type="entry name" value="FAD_FR"/>
    <property type="match status" value="1"/>
</dbReference>
<dbReference type="Gene3D" id="3.90.440.10">
    <property type="entry name" value="Nitric Oxide Synthase,Heme Domain,Chain A domain 2"/>
    <property type="match status" value="1"/>
</dbReference>
<dbReference type="GO" id="GO:0010181">
    <property type="term" value="F:FMN binding"/>
    <property type="evidence" value="ECO:0007669"/>
    <property type="project" value="InterPro"/>
</dbReference>
<dbReference type="InterPro" id="IPR023173">
    <property type="entry name" value="NADPH_Cyt_P450_Rdtase_alpha"/>
</dbReference>
<feature type="domain" description="Flavodoxin-like" evidence="26">
    <location>
        <begin position="712"/>
        <end position="892"/>
    </location>
</feature>
<comment type="catalytic activity">
    <reaction evidence="21">
        <text>2 L-arginine + 3 NADPH + 4 O2 + H(+) = 2 L-citrulline + 2 nitric oxide + 3 NADP(+) + 4 H2O</text>
        <dbReference type="Rhea" id="RHEA:19897"/>
        <dbReference type="ChEBI" id="CHEBI:15377"/>
        <dbReference type="ChEBI" id="CHEBI:15378"/>
        <dbReference type="ChEBI" id="CHEBI:15379"/>
        <dbReference type="ChEBI" id="CHEBI:16480"/>
        <dbReference type="ChEBI" id="CHEBI:32682"/>
        <dbReference type="ChEBI" id="CHEBI:57743"/>
        <dbReference type="ChEBI" id="CHEBI:57783"/>
        <dbReference type="ChEBI" id="CHEBI:58349"/>
        <dbReference type="EC" id="1.14.13.39"/>
    </reaction>
    <physiologicalReaction direction="left-to-right" evidence="21">
        <dbReference type="Rhea" id="RHEA:19898"/>
    </physiologicalReaction>
</comment>
<dbReference type="InterPro" id="IPR004030">
    <property type="entry name" value="NOS_N"/>
</dbReference>
<evidence type="ECO:0000256" key="20">
    <source>
        <dbReference type="ARBA" id="ARBA00023273"/>
    </source>
</evidence>
<dbReference type="InterPro" id="IPR044943">
    <property type="entry name" value="NOS_dom_1"/>
</dbReference>
<dbReference type="InterPro" id="IPR012144">
    <property type="entry name" value="NOS_euk"/>
</dbReference>
<dbReference type="GO" id="GO:0046872">
    <property type="term" value="F:metal ion binding"/>
    <property type="evidence" value="ECO:0007669"/>
    <property type="project" value="UniProtKB-KW"/>
</dbReference>
<proteinExistence type="inferred from homology"/>
<feature type="binding site" description="axial binding residue" evidence="23">
    <location>
        <position position="372"/>
    </location>
    <ligand>
        <name>heme b</name>
        <dbReference type="ChEBI" id="CHEBI:60344"/>
    </ligand>
    <ligandPart>
        <name>Fe</name>
        <dbReference type="ChEBI" id="CHEBI:18248"/>
    </ligandPart>
</feature>
<feature type="region of interest" description="Disordered" evidence="24">
    <location>
        <begin position="786"/>
        <end position="823"/>
    </location>
</feature>
<evidence type="ECO:0000256" key="21">
    <source>
        <dbReference type="ARBA" id="ARBA00047419"/>
    </source>
</evidence>
<evidence type="ECO:0000256" key="6">
    <source>
        <dbReference type="ARBA" id="ARBA00022475"/>
    </source>
</evidence>
<dbReference type="Pfam" id="PF00595">
    <property type="entry name" value="PDZ"/>
    <property type="match status" value="1"/>
</dbReference>
<dbReference type="GO" id="GO:1903522">
    <property type="term" value="P:regulation of blood circulation"/>
    <property type="evidence" value="ECO:0007669"/>
    <property type="project" value="UniProtKB-ARBA"/>
</dbReference>
<evidence type="ECO:0000256" key="5">
    <source>
        <dbReference type="ARBA" id="ARBA00006267"/>
    </source>
</evidence>
<evidence type="ECO:0000313" key="29">
    <source>
        <dbReference type="Proteomes" id="UP000472263"/>
    </source>
</evidence>
<dbReference type="GO" id="GO:0020037">
    <property type="term" value="F:heme binding"/>
    <property type="evidence" value="ECO:0007669"/>
    <property type="project" value="InterPro"/>
</dbReference>
<comment type="function">
    <text evidence="22">Produces nitric oxide (NO) which is a messenger molecule with diverse functions.</text>
</comment>
<dbReference type="GO" id="GO:0007154">
    <property type="term" value="P:cell communication"/>
    <property type="evidence" value="ECO:0007669"/>
    <property type="project" value="UniProtKB-ARBA"/>
</dbReference>
<evidence type="ECO:0000256" key="4">
    <source>
        <dbReference type="ARBA" id="ARBA00004552"/>
    </source>
</evidence>
<dbReference type="GO" id="GO:0043271">
    <property type="term" value="P:negative regulation of monoatomic ion transport"/>
    <property type="evidence" value="ECO:0007669"/>
    <property type="project" value="UniProtKB-ARBA"/>
</dbReference>
<name>A0A667ZHB7_9TELE</name>
<keyword evidence="10 22" id="KW-0288">FMN</keyword>
<keyword evidence="15 22" id="KW-0112">Calmodulin-binding</keyword>
<evidence type="ECO:0000259" key="25">
    <source>
        <dbReference type="PROSITE" id="PS50106"/>
    </source>
</evidence>
<protein>
    <recommendedName>
        <fullName evidence="22">Nitric oxide synthase</fullName>
        <ecNumber evidence="22">1.14.13.39</ecNumber>
    </recommendedName>
</protein>
<reference evidence="28" key="1">
    <citation type="submission" date="2019-06" db="EMBL/GenBank/DDBJ databases">
        <authorList>
            <consortium name="Wellcome Sanger Institute Data Sharing"/>
        </authorList>
    </citation>
    <scope>NUCLEOTIDE SEQUENCE [LARGE SCALE GENOMIC DNA]</scope>
</reference>
<dbReference type="CDD" id="cd00795">
    <property type="entry name" value="NOS_oxygenase_euk"/>
    <property type="match status" value="1"/>
</dbReference>
<dbReference type="EC" id="1.14.13.39" evidence="22"/>
<evidence type="ECO:0000256" key="9">
    <source>
        <dbReference type="ARBA" id="ARBA00022630"/>
    </source>
</evidence>
<dbReference type="SUPFAM" id="SSF50156">
    <property type="entry name" value="PDZ domain-like"/>
    <property type="match status" value="1"/>
</dbReference>
<dbReference type="SUPFAM" id="SSF56512">
    <property type="entry name" value="Nitric oxide (NO) synthase oxygenase domain"/>
    <property type="match status" value="1"/>
</dbReference>
<dbReference type="Gene3D" id="3.90.1230.10">
    <property type="entry name" value="Nitric Oxide Synthase, Chain A, domain 3"/>
    <property type="match status" value="1"/>
</dbReference>
<evidence type="ECO:0000256" key="17">
    <source>
        <dbReference type="ARBA" id="ARBA00023004"/>
    </source>
</evidence>
<evidence type="ECO:0000256" key="11">
    <source>
        <dbReference type="ARBA" id="ARBA00022723"/>
    </source>
</evidence>
<dbReference type="Gene3D" id="3.40.50.80">
    <property type="entry name" value="Nucleotide-binding domain of ferredoxin-NADP reductase (FNR) module"/>
    <property type="match status" value="1"/>
</dbReference>
<comment type="cofactor">
    <cofactor evidence="1">
        <name>(6R)-L-erythro-5,6,7,8-tetrahydrobiopterin</name>
        <dbReference type="ChEBI" id="CHEBI:59560"/>
    </cofactor>
</comment>
<dbReference type="Pfam" id="PF00667">
    <property type="entry name" value="FAD_binding_1"/>
    <property type="match status" value="2"/>
</dbReference>
<dbReference type="Gene3D" id="2.30.42.10">
    <property type="match status" value="1"/>
</dbReference>
<dbReference type="InterPro" id="IPR036034">
    <property type="entry name" value="PDZ_sf"/>
</dbReference>
<dbReference type="PROSITE" id="PS50902">
    <property type="entry name" value="FLAVODOXIN_LIKE"/>
    <property type="match status" value="1"/>
</dbReference>
<evidence type="ECO:0000256" key="13">
    <source>
        <dbReference type="ARBA" id="ARBA00022843"/>
    </source>
</evidence>
<dbReference type="GO" id="GO:0043197">
    <property type="term" value="C:dendritic spine"/>
    <property type="evidence" value="ECO:0007669"/>
    <property type="project" value="UniProtKB-SubCell"/>
</dbReference>
<gene>
    <name evidence="28" type="primary">NOS1</name>
    <name evidence="28" type="synonym">nos1</name>
</gene>
<feature type="domain" description="FAD-binding FR-type" evidence="27">
    <location>
        <begin position="947"/>
        <end position="1222"/>
    </location>
</feature>
<dbReference type="FunFam" id="3.40.50.80:FF:000003">
    <property type="entry name" value="Nitric oxide synthase"/>
    <property type="match status" value="1"/>
</dbReference>
<evidence type="ECO:0000259" key="26">
    <source>
        <dbReference type="PROSITE" id="PS50902"/>
    </source>
</evidence>
<dbReference type="InterPro" id="IPR044944">
    <property type="entry name" value="NOS_dom_3"/>
</dbReference>
<dbReference type="InterPro" id="IPR050607">
    <property type="entry name" value="NOS"/>
</dbReference>
<dbReference type="Pfam" id="PF00258">
    <property type="entry name" value="Flavodoxin_1"/>
    <property type="match status" value="1"/>
</dbReference>
<dbReference type="InterPro" id="IPR039261">
    <property type="entry name" value="FNR_nucleotide-bd"/>
</dbReference>
<dbReference type="InterPro" id="IPR001433">
    <property type="entry name" value="OxRdtase_FAD/NAD-bd"/>
</dbReference>
<comment type="cofactor">
    <cofactor evidence="22">
        <name>FAD</name>
        <dbReference type="ChEBI" id="CHEBI:57692"/>
    </cofactor>
    <text evidence="22">Binds 1 FAD.</text>
</comment>
<evidence type="ECO:0000256" key="3">
    <source>
        <dbReference type="ARBA" id="ARBA00004468"/>
    </source>
</evidence>
<keyword evidence="19" id="KW-0472">Membrane</keyword>
<feature type="compositionally biased region" description="Polar residues" evidence="24">
    <location>
        <begin position="267"/>
        <end position="280"/>
    </location>
</feature>
<dbReference type="InterPro" id="IPR008254">
    <property type="entry name" value="Flavodoxin/NO_synth"/>
</dbReference>
<dbReference type="CDD" id="cd06202">
    <property type="entry name" value="Nitric_oxide_synthase"/>
    <property type="match status" value="1"/>
</dbReference>
<evidence type="ECO:0000256" key="15">
    <source>
        <dbReference type="ARBA" id="ARBA00022860"/>
    </source>
</evidence>
<dbReference type="GO" id="GO:0012505">
    <property type="term" value="C:endomembrane system"/>
    <property type="evidence" value="ECO:0007669"/>
    <property type="project" value="UniProtKB-ARBA"/>
</dbReference>
<keyword evidence="14 22" id="KW-0521">NADP</keyword>
<comment type="cofactor">
    <cofactor evidence="2 22">
        <name>heme b</name>
        <dbReference type="ChEBI" id="CHEBI:60344"/>
    </cofactor>
</comment>
<feature type="compositionally biased region" description="Basic and acidic residues" evidence="24">
    <location>
        <begin position="786"/>
        <end position="797"/>
    </location>
</feature>
<dbReference type="GO" id="GO:0023052">
    <property type="term" value="P:signaling"/>
    <property type="evidence" value="ECO:0007669"/>
    <property type="project" value="UniProtKB-ARBA"/>
</dbReference>
<dbReference type="SUPFAM" id="SSF63380">
    <property type="entry name" value="Riboflavin synthase domain-like"/>
    <property type="match status" value="1"/>
</dbReference>
<dbReference type="PRINTS" id="PR00369">
    <property type="entry name" value="FLAVODOXIN"/>
</dbReference>
<accession>A0A667ZHB7</accession>
<feature type="compositionally biased region" description="Basic and acidic residues" evidence="24">
    <location>
        <begin position="809"/>
        <end position="823"/>
    </location>
</feature>
<evidence type="ECO:0000256" key="22">
    <source>
        <dbReference type="PIRNR" id="PIRNR000333"/>
    </source>
</evidence>
<dbReference type="Gene3D" id="6.10.250.410">
    <property type="match status" value="1"/>
</dbReference>
<keyword evidence="16 22" id="KW-0560">Oxidoreductase</keyword>
<dbReference type="SUPFAM" id="SSF52343">
    <property type="entry name" value="Ferredoxin reductase-like, C-terminal NADP-linked domain"/>
    <property type="match status" value="1"/>
</dbReference>
<evidence type="ECO:0000256" key="14">
    <source>
        <dbReference type="ARBA" id="ARBA00022857"/>
    </source>
</evidence>
<evidence type="ECO:0000259" key="27">
    <source>
        <dbReference type="PROSITE" id="PS51384"/>
    </source>
</evidence>
<dbReference type="GO" id="GO:0010959">
    <property type="term" value="P:regulation of metal ion transport"/>
    <property type="evidence" value="ECO:0007669"/>
    <property type="project" value="UniProtKB-ARBA"/>
</dbReference>
<organism evidence="28 29">
    <name type="scientific">Myripristis murdjan</name>
    <name type="common">pinecone soldierfish</name>
    <dbReference type="NCBI Taxonomy" id="586833"/>
    <lineage>
        <taxon>Eukaryota</taxon>
        <taxon>Metazoa</taxon>
        <taxon>Chordata</taxon>
        <taxon>Craniata</taxon>
        <taxon>Vertebrata</taxon>
        <taxon>Euteleostomi</taxon>
        <taxon>Actinopterygii</taxon>
        <taxon>Neopterygii</taxon>
        <taxon>Teleostei</taxon>
        <taxon>Neoteleostei</taxon>
        <taxon>Acanthomorphata</taxon>
        <taxon>Holocentriformes</taxon>
        <taxon>Holocentridae</taxon>
        <taxon>Myripristis</taxon>
    </lineage>
</organism>
<keyword evidence="20" id="KW-0966">Cell projection</keyword>
<keyword evidence="13" id="KW-0832">Ubl conjugation</keyword>
<evidence type="ECO:0000313" key="28">
    <source>
        <dbReference type="Ensembl" id="ENSMMDP00005032296.1"/>
    </source>
</evidence>
<keyword evidence="29" id="KW-1185">Reference proteome</keyword>
<dbReference type="GO" id="GO:0004517">
    <property type="term" value="F:nitric-oxide synthase activity"/>
    <property type="evidence" value="ECO:0007669"/>
    <property type="project" value="UniProtKB-EC"/>
</dbReference>
<dbReference type="InterPro" id="IPR017938">
    <property type="entry name" value="Riboflavin_synthase-like_b-brl"/>
</dbReference>
<dbReference type="InterPro" id="IPR001478">
    <property type="entry name" value="PDZ"/>
</dbReference>
<dbReference type="GO" id="GO:0003008">
    <property type="term" value="P:system process"/>
    <property type="evidence" value="ECO:0007669"/>
    <property type="project" value="UniProtKB-ARBA"/>
</dbReference>
<evidence type="ECO:0000256" key="16">
    <source>
        <dbReference type="ARBA" id="ARBA00023002"/>
    </source>
</evidence>
<dbReference type="GO" id="GO:0050661">
    <property type="term" value="F:NADP binding"/>
    <property type="evidence" value="ECO:0007669"/>
    <property type="project" value="InterPro"/>
</dbReference>
<evidence type="ECO:0000256" key="24">
    <source>
        <dbReference type="SAM" id="MobiDB-lite"/>
    </source>
</evidence>
<keyword evidence="7" id="KW-0597">Phosphoprotein</keyword>
<dbReference type="GeneTree" id="ENSGT00940000159357"/>
<dbReference type="InterPro" id="IPR003097">
    <property type="entry name" value="CysJ-like_FAD-binding"/>
</dbReference>
<sequence>MQESEPTVCQLQPNIISVRLFKRKVGGLGFLVKQRVSKPPVIVSDLIRGGAAEECGLVQVGDIVLAVNNKPLVDLSYERALETLKNVSPESHAVLILRGPEGFTTHLETTLSGDGRQRTVRVTRPAIPPSKSYEHCSPLSPLSSGQQQVNKEPQLRAIENLSSPSVTPSRLQRGGVQALLVAQDPLMMRDGGRGALLCNGVEENNELLKEIEPVLRLIKNSKREINGEGQRNVEKRDVEIQVQRDLGLGNGTSPQLVSDKNRPPAQGRTSPSKSLQNGSPSKCPRFMKIKNWESGTVYSDTLHHSSSKVNLITSVTYRTGCCVHANEWYGSKAHVDRLEEVTKEIEGSGTYQLKDTELIYGAKHAWRNAARCVGRIQWSKLQVFDARDCTTAHGMYNYICNHIKYATNKGNLRSAITIFPQTTDGKHDFRVWNSQLIRYAGYKQPDGQILGDPANVEFTEICIQQGWKAPKGRFDVLPLLLQANGNDPELFEIPEDLILEVPITHPKYEWFKDLDLKWYGLPAVSNMLLEIGGLEFTGCPFSGWYMGTEIGVRDFCDSSRYNILEEVANMMALDTRKTSSLWKDQALVEINIAVLYSFQSAKVTIVDHHSATESFMKHMENEYRVRGGCPADWVWIVPPMSGSVTPVFHQEMLNYRLTPSFEYQPDPWNNHVWKGVNGTPTKKRAIGFKKLAKAVKFSAKLMGQAMAKRVKATILFATETGKSQDYAKTLCEIFKHAFDAKVMSMDEYDVVHLEHETLVLVVTSTFGNGDPPENGEKFGAALMEMRDPTSNTEDRKSYKVRFNSVSSHSDTRKSSSDEPEAKVNFESTGPLANVRFSVFGLGSRAYPHFCAFAHAVDTLFEELGGERILRMGEGDELCGQEEAFRTWAKKVFKAACDVFCVGDDVNIEKANNSLISNDRSWKKSKFRLTYTAEAPALTEALYSIHKKKVYGAKMLESQNLQSPKSNRSTIFVRLHTNNHDSLSYQPGDHLGIFPGNHEDLVTALIEKLEDAPPVNQIVKVEFLEERNTALGVISNWTDETRIPPCTIYQAFQYFLDITTPPSPVLLQQFAALATNDAQKKKLEILSKELSGADLKPSIAPDSVKIQQTLSSLASQGLQEYEEWKWYNNPTLVEVLEEFPSIQMPSTLLLTQLPLLQPRYYSISSSPDLHPGEIHLTVAVVSYRTRDGEGPVHHGVCSSWLNRIEKGEMVPCFVRGAPSFQLPKDRKAPCILVGPGTGIAPFRSFWQQRLYDLEHKGIESCPMILVFGCRQSQMDHIYKEETIQAKNKEVFKELYTAYSREPGKPKKYVQDVLREQLSEMVYQCLKDEGGHIYVCGDVTMAGDVLKTVQQIIKLQGNMSLEDAGFFISKLRDENRYHEDIFGVTLRTYEVTNRLRSESIAYIEENKKDSDE</sequence>
<evidence type="ECO:0000256" key="8">
    <source>
        <dbReference type="ARBA" id="ARBA00022617"/>
    </source>
</evidence>
<comment type="similarity">
    <text evidence="5 22">Belongs to the NOS family.</text>
</comment>
<keyword evidence="8 22" id="KW-0349">Heme</keyword>
<evidence type="ECO:0000256" key="1">
    <source>
        <dbReference type="ARBA" id="ARBA00001950"/>
    </source>
</evidence>
<dbReference type="GO" id="GO:0005737">
    <property type="term" value="C:cytoplasm"/>
    <property type="evidence" value="ECO:0007669"/>
    <property type="project" value="UniProtKB-ARBA"/>
</dbReference>
<keyword evidence="12 22" id="KW-0274">FAD</keyword>
<dbReference type="FunFam" id="3.90.440.10:FF:000001">
    <property type="entry name" value="Endothelial nitric oxide synthase"/>
    <property type="match status" value="1"/>
</dbReference>
<dbReference type="FunFam" id="3.40.50.360:FF:000003">
    <property type="entry name" value="Nitric oxide synthase"/>
    <property type="match status" value="1"/>
</dbReference>
<keyword evidence="17 22" id="KW-0408">Iron</keyword>
<evidence type="ECO:0000256" key="12">
    <source>
        <dbReference type="ARBA" id="ARBA00022827"/>
    </source>
</evidence>
<dbReference type="GO" id="GO:0006809">
    <property type="term" value="P:nitric oxide biosynthetic process"/>
    <property type="evidence" value="ECO:0007669"/>
    <property type="project" value="InterPro"/>
</dbReference>
<dbReference type="Pfam" id="PF00175">
    <property type="entry name" value="NAD_binding_1"/>
    <property type="match status" value="1"/>
</dbReference>
<dbReference type="Proteomes" id="UP000472263">
    <property type="component" value="Chromosome 9"/>
</dbReference>
<keyword evidence="11 22" id="KW-0479">Metal-binding</keyword>
<evidence type="ECO:0000256" key="7">
    <source>
        <dbReference type="ARBA" id="ARBA00022553"/>
    </source>
</evidence>
<dbReference type="FunFam" id="2.30.42.10:FF:000069">
    <property type="entry name" value="Nitric oxide synthase"/>
    <property type="match status" value="1"/>
</dbReference>
<dbReference type="InterPro" id="IPR036119">
    <property type="entry name" value="NOS_N_sf"/>
</dbReference>
<dbReference type="Gene3D" id="3.40.50.360">
    <property type="match status" value="1"/>
</dbReference>
<dbReference type="PIRSF" id="PIRSF000333">
    <property type="entry name" value="NOS"/>
    <property type="match status" value="1"/>
</dbReference>
<evidence type="ECO:0000256" key="10">
    <source>
        <dbReference type="ARBA" id="ARBA00022643"/>
    </source>
</evidence>
<dbReference type="Gene3D" id="2.40.30.10">
    <property type="entry name" value="Translation factors"/>
    <property type="match status" value="1"/>
</dbReference>
<comment type="subcellular location">
    <subcellularLocation>
        <location evidence="3">Cell membrane</location>
        <location evidence="3">Sarcolemma</location>
        <topology evidence="3">Peripheral membrane protein</topology>
    </subcellularLocation>
    <subcellularLocation>
        <location evidence="4">Cell projection</location>
        <location evidence="4">Dendritic spine</location>
    </subcellularLocation>
</comment>
<dbReference type="Ensembl" id="ENSMMDT00005033020.1">
    <property type="protein sequence ID" value="ENSMMDP00005032296.1"/>
    <property type="gene ID" value="ENSMMDG00005014657.1"/>
</dbReference>
<dbReference type="PANTHER" id="PTHR43410:SF2">
    <property type="entry name" value="NITRIC OXIDE SYNTHASE"/>
    <property type="match status" value="1"/>
</dbReference>
<dbReference type="GO" id="GO:0005516">
    <property type="term" value="F:calmodulin binding"/>
    <property type="evidence" value="ECO:0007669"/>
    <property type="project" value="UniProtKB-KW"/>
</dbReference>
<dbReference type="PROSITE" id="PS60001">
    <property type="entry name" value="NOS"/>
    <property type="match status" value="1"/>
</dbReference>
<dbReference type="SMART" id="SM00228">
    <property type="entry name" value="PDZ"/>
    <property type="match status" value="1"/>
</dbReference>
<feature type="region of interest" description="Disordered" evidence="24">
    <location>
        <begin position="245"/>
        <end position="284"/>
    </location>
</feature>
<dbReference type="PANTHER" id="PTHR43410">
    <property type="entry name" value="NITRIC OXIDE SYNTHASE OXYGENASE"/>
    <property type="match status" value="1"/>
</dbReference>
<feature type="region of interest" description="Disordered" evidence="24">
    <location>
        <begin position="127"/>
        <end position="146"/>
    </location>
</feature>
<dbReference type="InterPro" id="IPR029039">
    <property type="entry name" value="Flavoprotein-like_sf"/>
</dbReference>
<dbReference type="CDD" id="cd06708">
    <property type="entry name" value="PDZ_nNOS-like"/>
    <property type="match status" value="1"/>
</dbReference>
<dbReference type="Gene3D" id="3.90.340.10">
    <property type="entry name" value="Nitric Oxide Synthase, Chain A, domain 1"/>
    <property type="match status" value="1"/>
</dbReference>
<evidence type="ECO:0000256" key="18">
    <source>
        <dbReference type="ARBA" id="ARBA00023018"/>
    </source>
</evidence>
<evidence type="ECO:0000256" key="2">
    <source>
        <dbReference type="ARBA" id="ARBA00001970"/>
    </source>
</evidence>
<dbReference type="FunFam" id="1.20.990.10:FF:000002">
    <property type="entry name" value="Nitric oxide synthase"/>
    <property type="match status" value="1"/>
</dbReference>
<dbReference type="Pfam" id="PF02898">
    <property type="entry name" value="NO_synthase"/>
    <property type="match status" value="1"/>
</dbReference>